<gene>
    <name evidence="1" type="ORF">VTH8203_00271</name>
</gene>
<keyword evidence="2" id="KW-1185">Reference proteome</keyword>
<dbReference type="EMBL" id="OANU01000002">
    <property type="protein sequence ID" value="SNX45276.1"/>
    <property type="molecule type" value="Genomic_DNA"/>
</dbReference>
<evidence type="ECO:0000313" key="2">
    <source>
        <dbReference type="Proteomes" id="UP000219336"/>
    </source>
</evidence>
<proteinExistence type="predicted"/>
<dbReference type="AlphaFoldDB" id="A0A240E9N0"/>
<organism evidence="1 2">
    <name type="scientific">Vibrio thalassae</name>
    <dbReference type="NCBI Taxonomy" id="1243014"/>
    <lineage>
        <taxon>Bacteria</taxon>
        <taxon>Pseudomonadati</taxon>
        <taxon>Pseudomonadota</taxon>
        <taxon>Gammaproteobacteria</taxon>
        <taxon>Vibrionales</taxon>
        <taxon>Vibrionaceae</taxon>
        <taxon>Vibrio</taxon>
    </lineage>
</organism>
<protein>
    <submittedName>
        <fullName evidence="1">Uncharacterized protein</fullName>
    </submittedName>
</protein>
<reference evidence="2" key="1">
    <citation type="submission" date="2016-06" db="EMBL/GenBank/DDBJ databases">
        <authorList>
            <person name="Rodrigo-Torres L."/>
            <person name="Arahal R.D."/>
            <person name="Lucena T."/>
        </authorList>
    </citation>
    <scope>NUCLEOTIDE SEQUENCE [LARGE SCALE GENOMIC DNA]</scope>
    <source>
        <strain evidence="2">CECT8203</strain>
    </source>
</reference>
<dbReference type="Proteomes" id="UP000219336">
    <property type="component" value="Unassembled WGS sequence"/>
</dbReference>
<evidence type="ECO:0000313" key="1">
    <source>
        <dbReference type="EMBL" id="SNX45276.1"/>
    </source>
</evidence>
<name>A0A240E9N0_9VIBR</name>
<accession>A0A240E9N0</accession>
<sequence>MVYKLYIDGEPIETMRYPGLGEGWAMDRSGMALFTDTGKYESGTVYLNAKMFTSRSLTDNDVAKLGSTQQNLNYTPSTQVLNQTVERAYENAPVDWGRKWAKQHAKFFKKRPE</sequence>